<feature type="transmembrane region" description="Helical" evidence="9">
    <location>
        <begin position="62"/>
        <end position="84"/>
    </location>
</feature>
<dbReference type="InterPro" id="IPR027417">
    <property type="entry name" value="P-loop_NTPase"/>
</dbReference>
<comment type="caution">
    <text evidence="12">The sequence shown here is derived from an EMBL/GenBank/DDBJ whole genome shotgun (WGS) entry which is preliminary data.</text>
</comment>
<evidence type="ECO:0000256" key="1">
    <source>
        <dbReference type="ARBA" id="ARBA00004651"/>
    </source>
</evidence>
<evidence type="ECO:0000259" key="10">
    <source>
        <dbReference type="PROSITE" id="PS50893"/>
    </source>
</evidence>
<evidence type="ECO:0000313" key="12">
    <source>
        <dbReference type="EMBL" id="HFC97113.1"/>
    </source>
</evidence>
<name>A0A7C3CS97_9BACT</name>
<keyword evidence="3" id="KW-1003">Cell membrane</keyword>
<feature type="transmembrane region" description="Helical" evidence="9">
    <location>
        <begin position="163"/>
        <end position="182"/>
    </location>
</feature>
<organism evidence="12">
    <name type="scientific">Thermosulfurimonas dismutans</name>
    <dbReference type="NCBI Taxonomy" id="999894"/>
    <lineage>
        <taxon>Bacteria</taxon>
        <taxon>Pseudomonadati</taxon>
        <taxon>Thermodesulfobacteriota</taxon>
        <taxon>Thermodesulfobacteria</taxon>
        <taxon>Thermodesulfobacteriales</taxon>
        <taxon>Thermodesulfobacteriaceae</taxon>
        <taxon>Thermosulfurimonas</taxon>
    </lineage>
</organism>
<dbReference type="InterPro" id="IPR011527">
    <property type="entry name" value="ABC1_TM_dom"/>
</dbReference>
<comment type="subcellular location">
    <subcellularLocation>
        <location evidence="1">Cell membrane</location>
        <topology evidence="1">Multi-pass membrane protein</topology>
    </subcellularLocation>
</comment>
<dbReference type="PANTHER" id="PTHR43394:SF1">
    <property type="entry name" value="ATP-BINDING CASSETTE SUB-FAMILY B MEMBER 10, MITOCHONDRIAL"/>
    <property type="match status" value="1"/>
</dbReference>
<dbReference type="InterPro" id="IPR003593">
    <property type="entry name" value="AAA+_ATPase"/>
</dbReference>
<evidence type="ECO:0000256" key="4">
    <source>
        <dbReference type="ARBA" id="ARBA00022692"/>
    </source>
</evidence>
<dbReference type="GO" id="GO:0005886">
    <property type="term" value="C:plasma membrane"/>
    <property type="evidence" value="ECO:0007669"/>
    <property type="project" value="UniProtKB-SubCell"/>
</dbReference>
<reference evidence="12" key="1">
    <citation type="journal article" date="2020" name="mSystems">
        <title>Genome- and Community-Level Interaction Insights into Carbon Utilization and Element Cycling Functions of Hydrothermarchaeota in Hydrothermal Sediment.</title>
        <authorList>
            <person name="Zhou Z."/>
            <person name="Liu Y."/>
            <person name="Xu W."/>
            <person name="Pan J."/>
            <person name="Luo Z.H."/>
            <person name="Li M."/>
        </authorList>
    </citation>
    <scope>NUCLEOTIDE SEQUENCE [LARGE SCALE GENOMIC DNA]</scope>
    <source>
        <strain evidence="12">HyVt-483</strain>
    </source>
</reference>
<proteinExistence type="predicted"/>
<evidence type="ECO:0000256" key="7">
    <source>
        <dbReference type="ARBA" id="ARBA00022989"/>
    </source>
</evidence>
<dbReference type="Gene3D" id="1.20.1560.10">
    <property type="entry name" value="ABC transporter type 1, transmembrane domain"/>
    <property type="match status" value="1"/>
</dbReference>
<dbReference type="EMBL" id="DRMH01000015">
    <property type="protein sequence ID" value="HFC97113.1"/>
    <property type="molecule type" value="Genomic_DNA"/>
</dbReference>
<evidence type="ECO:0000256" key="3">
    <source>
        <dbReference type="ARBA" id="ARBA00022475"/>
    </source>
</evidence>
<dbReference type="GO" id="GO:0016887">
    <property type="term" value="F:ATP hydrolysis activity"/>
    <property type="evidence" value="ECO:0007669"/>
    <property type="project" value="InterPro"/>
</dbReference>
<dbReference type="SUPFAM" id="SSF52540">
    <property type="entry name" value="P-loop containing nucleoside triphosphate hydrolases"/>
    <property type="match status" value="1"/>
</dbReference>
<keyword evidence="5" id="KW-0547">Nucleotide-binding</keyword>
<dbReference type="PROSITE" id="PS00211">
    <property type="entry name" value="ABC_TRANSPORTER_1"/>
    <property type="match status" value="1"/>
</dbReference>
<evidence type="ECO:0000256" key="5">
    <source>
        <dbReference type="ARBA" id="ARBA00022741"/>
    </source>
</evidence>
<dbReference type="FunFam" id="3.40.50.300:FF:000221">
    <property type="entry name" value="Multidrug ABC transporter ATP-binding protein"/>
    <property type="match status" value="1"/>
</dbReference>
<dbReference type="InterPro" id="IPR017871">
    <property type="entry name" value="ABC_transporter-like_CS"/>
</dbReference>
<dbReference type="Gene3D" id="3.40.50.300">
    <property type="entry name" value="P-loop containing nucleotide triphosphate hydrolases"/>
    <property type="match status" value="1"/>
</dbReference>
<dbReference type="PROSITE" id="PS50929">
    <property type="entry name" value="ABC_TM1F"/>
    <property type="match status" value="1"/>
</dbReference>
<dbReference type="InterPro" id="IPR036640">
    <property type="entry name" value="ABC1_TM_sf"/>
</dbReference>
<dbReference type="CDD" id="cd18552">
    <property type="entry name" value="ABC_6TM_MsbA_like"/>
    <property type="match status" value="1"/>
</dbReference>
<evidence type="ECO:0000256" key="9">
    <source>
        <dbReference type="SAM" id="Phobius"/>
    </source>
</evidence>
<feature type="transmembrane region" description="Helical" evidence="9">
    <location>
        <begin position="20"/>
        <end position="42"/>
    </location>
</feature>
<keyword evidence="6 12" id="KW-0067">ATP-binding</keyword>
<keyword evidence="8 9" id="KW-0472">Membrane</keyword>
<dbReference type="AlphaFoldDB" id="A0A7C3CS97"/>
<dbReference type="Proteomes" id="UP000886043">
    <property type="component" value="Unassembled WGS sequence"/>
</dbReference>
<dbReference type="InterPro" id="IPR003439">
    <property type="entry name" value="ABC_transporter-like_ATP-bd"/>
</dbReference>
<dbReference type="SUPFAM" id="SSF90123">
    <property type="entry name" value="ABC transporter transmembrane region"/>
    <property type="match status" value="1"/>
</dbReference>
<accession>A0A7C3CS97</accession>
<evidence type="ECO:0000259" key="11">
    <source>
        <dbReference type="PROSITE" id="PS50929"/>
    </source>
</evidence>
<feature type="domain" description="ABC transporter" evidence="10">
    <location>
        <begin position="337"/>
        <end position="572"/>
    </location>
</feature>
<protein>
    <submittedName>
        <fullName evidence="12">ABC transporter ATP-binding protein</fullName>
    </submittedName>
</protein>
<feature type="transmembrane region" description="Helical" evidence="9">
    <location>
        <begin position="249"/>
        <end position="269"/>
    </location>
</feature>
<feature type="domain" description="ABC transmembrane type-1" evidence="11">
    <location>
        <begin position="24"/>
        <end position="306"/>
    </location>
</feature>
<dbReference type="CDD" id="cd03251">
    <property type="entry name" value="ABCC_MsbA"/>
    <property type="match status" value="1"/>
</dbReference>
<keyword evidence="2" id="KW-0813">Transport</keyword>
<dbReference type="PROSITE" id="PS50893">
    <property type="entry name" value="ABC_TRANSPORTER_2"/>
    <property type="match status" value="1"/>
</dbReference>
<dbReference type="GO" id="GO:0005524">
    <property type="term" value="F:ATP binding"/>
    <property type="evidence" value="ECO:0007669"/>
    <property type="project" value="UniProtKB-KW"/>
</dbReference>
<dbReference type="GO" id="GO:0015421">
    <property type="term" value="F:ABC-type oligopeptide transporter activity"/>
    <property type="evidence" value="ECO:0007669"/>
    <property type="project" value="TreeGrafter"/>
</dbReference>
<gene>
    <name evidence="12" type="ORF">ENJ40_01475</name>
</gene>
<dbReference type="Pfam" id="PF00005">
    <property type="entry name" value="ABC_tran"/>
    <property type="match status" value="1"/>
</dbReference>
<feature type="transmembrane region" description="Helical" evidence="9">
    <location>
        <begin position="275"/>
        <end position="294"/>
    </location>
</feature>
<evidence type="ECO:0000256" key="2">
    <source>
        <dbReference type="ARBA" id="ARBA00022448"/>
    </source>
</evidence>
<evidence type="ECO:0000256" key="8">
    <source>
        <dbReference type="ARBA" id="ARBA00023136"/>
    </source>
</evidence>
<feature type="transmembrane region" description="Helical" evidence="9">
    <location>
        <begin position="129"/>
        <end position="157"/>
    </location>
</feature>
<dbReference type="InterPro" id="IPR039421">
    <property type="entry name" value="Type_1_exporter"/>
</dbReference>
<keyword evidence="7 9" id="KW-1133">Transmembrane helix</keyword>
<evidence type="ECO:0000256" key="6">
    <source>
        <dbReference type="ARBA" id="ARBA00022840"/>
    </source>
</evidence>
<keyword evidence="4 9" id="KW-0812">Transmembrane</keyword>
<sequence>MKSTPFSFLSEVIRFLRPYWYLVLLAMFFSLLASLTSGGIAWMVKPVMDEVFLARNYFYLKLLPLGIFFFFFLRGVASLLQAYFMRAAALRMVNDLRAELYRKLIHLPLSHFQEEGSGRNLSRVLNDTLVLEPILSTVFQVFLLEGFNTFILLGVAFSRSIRLTLVSMVVLPVIAYGGQYLARRVRRHRRQAQKTIGEITHRLTETFTGLREVKVYGRETEILRLFRRGIDRYAAFLLKITKYREGSKSLVDLMTGVGGAFLIALGGFMMARGQITPGAFFSVLTAILMLFTPIRKIARAYTGLSDARAAWERLEEILRLPEERGGPRSAPPPRREIRYEGVSFRYPGSEKWALQGLNLTIPVGQVTALVGPSGAGKSTLISLLPRFYDPTEGRILWDGVDLREFELDSLRSHIGLVSQEIVIFNATVAENIAFARPEASRREIEEAARLANAHEFIQQLPQGYDTLLGEGGITLSGGQKQRLAIARAILRNPALLILDEATSQLDPVSEHLVQQALSRLMRGRTTLVIAHRLSTVTRADKIVVLEEGRIVAEGRHEELLDTCELYRELYRLFQP</sequence>
<dbReference type="Pfam" id="PF00664">
    <property type="entry name" value="ABC_membrane"/>
    <property type="match status" value="1"/>
</dbReference>
<dbReference type="SMART" id="SM00382">
    <property type="entry name" value="AAA"/>
    <property type="match status" value="1"/>
</dbReference>
<dbReference type="PANTHER" id="PTHR43394">
    <property type="entry name" value="ATP-DEPENDENT PERMEASE MDL1, MITOCHONDRIAL"/>
    <property type="match status" value="1"/>
</dbReference>